<evidence type="ECO:0000313" key="1">
    <source>
        <dbReference type="EMBL" id="PXF32816.1"/>
    </source>
</evidence>
<name>A0ABX5M1L3_9GAMM</name>
<evidence type="ECO:0008006" key="3">
    <source>
        <dbReference type="Google" id="ProtNLM"/>
    </source>
</evidence>
<evidence type="ECO:0000313" key="2">
    <source>
        <dbReference type="Proteomes" id="UP000248090"/>
    </source>
</evidence>
<gene>
    <name evidence="1" type="ORF">WH50_02380</name>
</gene>
<comment type="caution">
    <text evidence="1">The sequence shown here is derived from an EMBL/GenBank/DDBJ whole genome shotgun (WGS) entry which is preliminary data.</text>
</comment>
<organism evidence="1 2">
    <name type="scientific">Pokkaliibacter plantistimulans</name>
    <dbReference type="NCBI Taxonomy" id="1635171"/>
    <lineage>
        <taxon>Bacteria</taxon>
        <taxon>Pseudomonadati</taxon>
        <taxon>Pseudomonadota</taxon>
        <taxon>Gammaproteobacteria</taxon>
        <taxon>Oceanospirillales</taxon>
        <taxon>Balneatrichaceae</taxon>
        <taxon>Pokkaliibacter</taxon>
    </lineage>
</organism>
<keyword evidence="2" id="KW-1185">Reference proteome</keyword>
<dbReference type="EMBL" id="LAPT01000007">
    <property type="protein sequence ID" value="PXF32816.1"/>
    <property type="molecule type" value="Genomic_DNA"/>
</dbReference>
<dbReference type="Proteomes" id="UP000248090">
    <property type="component" value="Unassembled WGS sequence"/>
</dbReference>
<reference evidence="1 2" key="1">
    <citation type="submission" date="2015-03" db="EMBL/GenBank/DDBJ databases">
        <authorList>
            <person name="Krishnan R."/>
            <person name="Midha S."/>
            <person name="Patil P.B."/>
            <person name="Rameshkumar N."/>
        </authorList>
    </citation>
    <scope>NUCLEOTIDE SEQUENCE [LARGE SCALE GENOMIC DNA]</scope>
    <source>
        <strain evidence="1 2">L1E11</strain>
    </source>
</reference>
<protein>
    <recommendedName>
        <fullName evidence="3">LysR substrate-binding domain-containing protein</fullName>
    </recommendedName>
</protein>
<sequence length="119" mass="13427">MAPRRRYPAELCLTAAVAAQIRISQIVSQDVVFKNDGVMLLKTLSQGMHLTVLPNLPLVAARDFVRTVELKPLSETVLSRPLYLWLKDEIQHQPEFVAFEKIAMEVFYEFSAADHNATG</sequence>
<proteinExistence type="predicted"/>
<accession>A0ABX5M1L3</accession>